<dbReference type="OrthoDB" id="295418at2759"/>
<sequence length="360" mass="42656">MLQEHIKQMFHSQTKPFLPSTSSRKTNTLQKRSQAISTISIQDLPSYSPNKQFFSDQKPTRFQTQQHQITQQTSSQNGNSVSCQTNMPLYYIDKPFPDIPPSDPIWLLIIPHEILQKSSVEQLFNQNKEYLYYLLSLYFQEKIQGDYNKNKQNLPTKWKTNSNHDIKSKIQEKLLLNKNSQNQRSHQNFQFAQTSYKTDYPGYSPPNYKTKQEKFKFEKIQQQFPTFTSTQTYQMGKTFNRKFCPRLSTSTEFSQQTQTNYNKNFMWPQIIEQTQNKNNNSKLNPISSKGVIFEKQTESYFQYPLHPVPKTTKPYHQQQYSAIIKRDILGPRIGDVTQMKNWRQSVLKKKMNQFRSQSQD</sequence>
<feature type="compositionally biased region" description="Polar residues" evidence="1">
    <location>
        <begin position="10"/>
        <end position="29"/>
    </location>
</feature>
<reference evidence="2" key="1">
    <citation type="submission" date="2021-01" db="EMBL/GenBank/DDBJ databases">
        <authorList>
            <consortium name="Genoscope - CEA"/>
            <person name="William W."/>
        </authorList>
    </citation>
    <scope>NUCLEOTIDE SEQUENCE</scope>
</reference>
<accession>A0A8S1PYH6</accession>
<evidence type="ECO:0000313" key="3">
    <source>
        <dbReference type="Proteomes" id="UP000692954"/>
    </source>
</evidence>
<organism evidence="2 3">
    <name type="scientific">Paramecium sonneborni</name>
    <dbReference type="NCBI Taxonomy" id="65129"/>
    <lineage>
        <taxon>Eukaryota</taxon>
        <taxon>Sar</taxon>
        <taxon>Alveolata</taxon>
        <taxon>Ciliophora</taxon>
        <taxon>Intramacronucleata</taxon>
        <taxon>Oligohymenophorea</taxon>
        <taxon>Peniculida</taxon>
        <taxon>Parameciidae</taxon>
        <taxon>Paramecium</taxon>
    </lineage>
</organism>
<proteinExistence type="predicted"/>
<keyword evidence="3" id="KW-1185">Reference proteome</keyword>
<dbReference type="AlphaFoldDB" id="A0A8S1PYH6"/>
<evidence type="ECO:0000313" key="2">
    <source>
        <dbReference type="EMBL" id="CAD8108072.1"/>
    </source>
</evidence>
<dbReference type="Proteomes" id="UP000692954">
    <property type="component" value="Unassembled WGS sequence"/>
</dbReference>
<feature type="region of interest" description="Disordered" evidence="1">
    <location>
        <begin position="47"/>
        <end position="80"/>
    </location>
</feature>
<dbReference type="EMBL" id="CAJJDN010000090">
    <property type="protein sequence ID" value="CAD8108072.1"/>
    <property type="molecule type" value="Genomic_DNA"/>
</dbReference>
<comment type="caution">
    <text evidence="2">The sequence shown here is derived from an EMBL/GenBank/DDBJ whole genome shotgun (WGS) entry which is preliminary data.</text>
</comment>
<feature type="compositionally biased region" description="Polar residues" evidence="1">
    <location>
        <begin position="47"/>
        <end position="62"/>
    </location>
</feature>
<evidence type="ECO:0000256" key="1">
    <source>
        <dbReference type="SAM" id="MobiDB-lite"/>
    </source>
</evidence>
<feature type="region of interest" description="Disordered" evidence="1">
    <location>
        <begin position="9"/>
        <end position="29"/>
    </location>
</feature>
<name>A0A8S1PYH6_9CILI</name>
<feature type="compositionally biased region" description="Low complexity" evidence="1">
    <location>
        <begin position="63"/>
        <end position="76"/>
    </location>
</feature>
<gene>
    <name evidence="2" type="ORF">PSON_ATCC_30995.1.T0900109</name>
</gene>
<protein>
    <submittedName>
        <fullName evidence="2">Uncharacterized protein</fullName>
    </submittedName>
</protein>